<comment type="caution">
    <text evidence="4">The sequence shown here is derived from an EMBL/GenBank/DDBJ whole genome shotgun (WGS) entry which is preliminary data.</text>
</comment>
<sequence length="219" mass="25017">MLKPLYVFDMDETLINADCAMIWNQFLVEKDIATDPNFLEEDKRLMALYAQGSMDMEDYLSFAIAPVKDLPISQVKALAEECVIKHVLDKQFRQSKPLIEQLKRDNIDMVIISASVTFLVEAVGRHIGIPTALGIDLVEKDGRYTPQVSGVASYREGKVTRLQQWLDAQSQQYSEIHFYTDSINDLPLCQHADYAYLVNPCPRLKAVSDQPNWTILDWD</sequence>
<reference evidence="4 5" key="1">
    <citation type="submission" date="2018-12" db="EMBL/GenBank/DDBJ databases">
        <title>Vibrio sp. isolated from China Sea.</title>
        <authorList>
            <person name="Li Y."/>
        </authorList>
    </citation>
    <scope>NUCLEOTIDE SEQUENCE [LARGE SCALE GENOMIC DNA]</scope>
    <source>
        <strain evidence="4 5">BEI207</strain>
    </source>
</reference>
<dbReference type="SUPFAM" id="SSF56784">
    <property type="entry name" value="HAD-like"/>
    <property type="match status" value="1"/>
</dbReference>
<dbReference type="EMBL" id="RXZH01000001">
    <property type="protein sequence ID" value="RTZ17847.1"/>
    <property type="molecule type" value="Genomic_DNA"/>
</dbReference>
<keyword evidence="3" id="KW-0460">Magnesium</keyword>
<accession>A0A432D1T0</accession>
<dbReference type="PANTHER" id="PTHR43344">
    <property type="entry name" value="PHOSPHOSERINE PHOSPHATASE"/>
    <property type="match status" value="1"/>
</dbReference>
<organism evidence="4 5">
    <name type="scientific">Vibrio aquaticus</name>
    <dbReference type="NCBI Taxonomy" id="2496559"/>
    <lineage>
        <taxon>Bacteria</taxon>
        <taxon>Pseudomonadati</taxon>
        <taxon>Pseudomonadota</taxon>
        <taxon>Gammaproteobacteria</taxon>
        <taxon>Vibrionales</taxon>
        <taxon>Vibrionaceae</taxon>
        <taxon>Vibrio</taxon>
    </lineage>
</organism>
<dbReference type="Gene3D" id="1.20.1440.100">
    <property type="entry name" value="SG protein - dephosphorylation function"/>
    <property type="match status" value="1"/>
</dbReference>
<dbReference type="InterPro" id="IPR050582">
    <property type="entry name" value="HAD-like_SerB"/>
</dbReference>
<evidence type="ECO:0000256" key="1">
    <source>
        <dbReference type="ARBA" id="ARBA00022723"/>
    </source>
</evidence>
<name>A0A432D1T0_9VIBR</name>
<dbReference type="CDD" id="cd02612">
    <property type="entry name" value="HAD_PGPPase"/>
    <property type="match status" value="1"/>
</dbReference>
<dbReference type="InterPro" id="IPR023214">
    <property type="entry name" value="HAD_sf"/>
</dbReference>
<dbReference type="GO" id="GO:0016787">
    <property type="term" value="F:hydrolase activity"/>
    <property type="evidence" value="ECO:0007669"/>
    <property type="project" value="UniProtKB-KW"/>
</dbReference>
<dbReference type="InterPro" id="IPR006385">
    <property type="entry name" value="HAD_hydro_SerB1"/>
</dbReference>
<dbReference type="InterPro" id="IPR036412">
    <property type="entry name" value="HAD-like_sf"/>
</dbReference>
<dbReference type="NCBIfam" id="TIGR01490">
    <property type="entry name" value="HAD-SF-IB-hyp1"/>
    <property type="match status" value="1"/>
</dbReference>
<proteinExistence type="predicted"/>
<evidence type="ECO:0000313" key="5">
    <source>
        <dbReference type="Proteomes" id="UP000268973"/>
    </source>
</evidence>
<dbReference type="NCBIfam" id="TIGR01488">
    <property type="entry name" value="HAD-SF-IB"/>
    <property type="match status" value="1"/>
</dbReference>
<dbReference type="RefSeq" id="WP_126572597.1">
    <property type="nucleotide sequence ID" value="NZ_RXZH01000001.1"/>
</dbReference>
<dbReference type="OrthoDB" id="9784466at2"/>
<dbReference type="Pfam" id="PF12710">
    <property type="entry name" value="HAD"/>
    <property type="match status" value="1"/>
</dbReference>
<evidence type="ECO:0000256" key="2">
    <source>
        <dbReference type="ARBA" id="ARBA00022801"/>
    </source>
</evidence>
<evidence type="ECO:0000256" key="3">
    <source>
        <dbReference type="ARBA" id="ARBA00022842"/>
    </source>
</evidence>
<dbReference type="Gene3D" id="3.40.50.1000">
    <property type="entry name" value="HAD superfamily/HAD-like"/>
    <property type="match status" value="1"/>
</dbReference>
<keyword evidence="2 4" id="KW-0378">Hydrolase</keyword>
<dbReference type="Proteomes" id="UP000268973">
    <property type="component" value="Unassembled WGS sequence"/>
</dbReference>
<protein>
    <submittedName>
        <fullName evidence="4">HAD family hydrolase</fullName>
    </submittedName>
</protein>
<dbReference type="PANTHER" id="PTHR43344:SF13">
    <property type="entry name" value="PHOSPHATASE RV3661-RELATED"/>
    <property type="match status" value="1"/>
</dbReference>
<evidence type="ECO:0000313" key="4">
    <source>
        <dbReference type="EMBL" id="RTZ17847.1"/>
    </source>
</evidence>
<dbReference type="AlphaFoldDB" id="A0A432D1T0"/>
<dbReference type="GO" id="GO:0046872">
    <property type="term" value="F:metal ion binding"/>
    <property type="evidence" value="ECO:0007669"/>
    <property type="project" value="UniProtKB-KW"/>
</dbReference>
<gene>
    <name evidence="4" type="ORF">EJ063_03415</name>
</gene>
<keyword evidence="1" id="KW-0479">Metal-binding</keyword>
<keyword evidence="5" id="KW-1185">Reference proteome</keyword>